<dbReference type="SUPFAM" id="SSF53062">
    <property type="entry name" value="PTS system fructose IIA component-like"/>
    <property type="match status" value="1"/>
</dbReference>
<dbReference type="CDD" id="cd00006">
    <property type="entry name" value="PTS_IIA_man"/>
    <property type="match status" value="1"/>
</dbReference>
<comment type="caution">
    <text evidence="9">The sequence shown here is derived from an EMBL/GenBank/DDBJ whole genome shotgun (WGS) entry which is preliminary data.</text>
</comment>
<evidence type="ECO:0000256" key="3">
    <source>
        <dbReference type="ARBA" id="ARBA00022490"/>
    </source>
</evidence>
<dbReference type="PROSITE" id="PS51096">
    <property type="entry name" value="PTS_EIIA_TYPE_4"/>
    <property type="match status" value="1"/>
</dbReference>
<dbReference type="Gene3D" id="3.40.50.510">
    <property type="entry name" value="Phosphotransferase system, mannose-type IIA component"/>
    <property type="match status" value="1"/>
</dbReference>
<proteinExistence type="predicted"/>
<dbReference type="PANTHER" id="PTHR33799">
    <property type="entry name" value="PTS PERMEASE-RELATED-RELATED"/>
    <property type="match status" value="1"/>
</dbReference>
<name>A0A921GCL7_9ACTN</name>
<evidence type="ECO:0000256" key="5">
    <source>
        <dbReference type="ARBA" id="ARBA00022679"/>
    </source>
</evidence>
<dbReference type="InterPro" id="IPR036662">
    <property type="entry name" value="PTS_EIIA_man-typ_sf"/>
</dbReference>
<dbReference type="GO" id="GO:0016301">
    <property type="term" value="F:kinase activity"/>
    <property type="evidence" value="ECO:0007669"/>
    <property type="project" value="UniProtKB-KW"/>
</dbReference>
<dbReference type="InterPro" id="IPR004701">
    <property type="entry name" value="PTS_EIIA_man-typ"/>
</dbReference>
<dbReference type="Proteomes" id="UP000697330">
    <property type="component" value="Unassembled WGS sequence"/>
</dbReference>
<dbReference type="InterPro" id="IPR051471">
    <property type="entry name" value="Bacterial_PTS_sugar_comp"/>
</dbReference>
<dbReference type="GO" id="GO:0009401">
    <property type="term" value="P:phosphoenolpyruvate-dependent sugar phosphotransferase system"/>
    <property type="evidence" value="ECO:0007669"/>
    <property type="project" value="UniProtKB-KW"/>
</dbReference>
<evidence type="ECO:0000256" key="1">
    <source>
        <dbReference type="ARBA" id="ARBA00004496"/>
    </source>
</evidence>
<keyword evidence="4 9" id="KW-0762">Sugar transport</keyword>
<accession>A0A921GCL7</accession>
<dbReference type="EMBL" id="DYWQ01000014">
    <property type="protein sequence ID" value="HJF44372.1"/>
    <property type="molecule type" value="Genomic_DNA"/>
</dbReference>
<keyword evidence="5" id="KW-0808">Transferase</keyword>
<keyword evidence="3" id="KW-0963">Cytoplasm</keyword>
<dbReference type="GO" id="GO:0005737">
    <property type="term" value="C:cytoplasm"/>
    <property type="evidence" value="ECO:0007669"/>
    <property type="project" value="UniProtKB-SubCell"/>
</dbReference>
<evidence type="ECO:0000256" key="7">
    <source>
        <dbReference type="ARBA" id="ARBA00022777"/>
    </source>
</evidence>
<evidence type="ECO:0000256" key="4">
    <source>
        <dbReference type="ARBA" id="ARBA00022597"/>
    </source>
</evidence>
<evidence type="ECO:0000313" key="10">
    <source>
        <dbReference type="Proteomes" id="UP000697330"/>
    </source>
</evidence>
<dbReference type="Pfam" id="PF03610">
    <property type="entry name" value="EIIA-man"/>
    <property type="match status" value="1"/>
</dbReference>
<evidence type="ECO:0000256" key="2">
    <source>
        <dbReference type="ARBA" id="ARBA00022448"/>
    </source>
</evidence>
<keyword evidence="6" id="KW-0598">Phosphotransferase system</keyword>
<dbReference type="RefSeq" id="WP_274958458.1">
    <property type="nucleotide sequence ID" value="NZ_DYWQ01000014.1"/>
</dbReference>
<keyword evidence="7" id="KW-0418">Kinase</keyword>
<dbReference type="PANTHER" id="PTHR33799:SF1">
    <property type="entry name" value="PTS SYSTEM MANNOSE-SPECIFIC EIIAB COMPONENT-RELATED"/>
    <property type="match status" value="1"/>
</dbReference>
<comment type="subcellular location">
    <subcellularLocation>
        <location evidence="1">Cytoplasm</location>
    </subcellularLocation>
</comment>
<keyword evidence="2" id="KW-0813">Transport</keyword>
<reference evidence="9" key="2">
    <citation type="submission" date="2021-09" db="EMBL/GenBank/DDBJ databases">
        <authorList>
            <person name="Gilroy R."/>
        </authorList>
    </citation>
    <scope>NUCLEOTIDE SEQUENCE</scope>
    <source>
        <strain evidence="9">CHK124-7917</strain>
    </source>
</reference>
<protein>
    <submittedName>
        <fullName evidence="9">PTS sugar transporter subunit IIA</fullName>
    </submittedName>
</protein>
<evidence type="ECO:0000256" key="6">
    <source>
        <dbReference type="ARBA" id="ARBA00022683"/>
    </source>
</evidence>
<dbReference type="AlphaFoldDB" id="A0A921GCL7"/>
<sequence length="146" mass="15635">MRVGVIVASHGEFARAALGSVEMVAGPQQDVRALALTADKSAETFEAEFAQAYAELKSECDLIVTICDIHGGTPFNVISRSILKGMDMVAFTGLSLPVLIELLLSRDQASDADEIRELIEAAHAQTLAEIKVEMARGSSDEDDLDL</sequence>
<organism evidence="9 10">
    <name type="scientific">Thermophilibacter provencensis</name>
    <dbReference type="NCBI Taxonomy" id="1852386"/>
    <lineage>
        <taxon>Bacteria</taxon>
        <taxon>Bacillati</taxon>
        <taxon>Actinomycetota</taxon>
        <taxon>Coriobacteriia</taxon>
        <taxon>Coriobacteriales</taxon>
        <taxon>Atopobiaceae</taxon>
        <taxon>Thermophilibacter</taxon>
    </lineage>
</organism>
<gene>
    <name evidence="9" type="ORF">K8U72_01090</name>
</gene>
<reference evidence="9" key="1">
    <citation type="journal article" date="2021" name="PeerJ">
        <title>Extensive microbial diversity within the chicken gut microbiome revealed by metagenomics and culture.</title>
        <authorList>
            <person name="Gilroy R."/>
            <person name="Ravi A."/>
            <person name="Getino M."/>
            <person name="Pursley I."/>
            <person name="Horton D.L."/>
            <person name="Alikhan N.F."/>
            <person name="Baker D."/>
            <person name="Gharbi K."/>
            <person name="Hall N."/>
            <person name="Watson M."/>
            <person name="Adriaenssens E.M."/>
            <person name="Foster-Nyarko E."/>
            <person name="Jarju S."/>
            <person name="Secka A."/>
            <person name="Antonio M."/>
            <person name="Oren A."/>
            <person name="Chaudhuri R.R."/>
            <person name="La Ragione R."/>
            <person name="Hildebrand F."/>
            <person name="Pallen M.J."/>
        </authorList>
    </citation>
    <scope>NUCLEOTIDE SEQUENCE</scope>
    <source>
        <strain evidence="9">CHK124-7917</strain>
    </source>
</reference>
<feature type="domain" description="PTS EIIA type-4" evidence="8">
    <location>
        <begin position="2"/>
        <end position="127"/>
    </location>
</feature>
<evidence type="ECO:0000259" key="8">
    <source>
        <dbReference type="PROSITE" id="PS51096"/>
    </source>
</evidence>
<evidence type="ECO:0000313" key="9">
    <source>
        <dbReference type="EMBL" id="HJF44372.1"/>
    </source>
</evidence>
<dbReference type="GO" id="GO:0016020">
    <property type="term" value="C:membrane"/>
    <property type="evidence" value="ECO:0007669"/>
    <property type="project" value="InterPro"/>
</dbReference>
<dbReference type="InterPro" id="IPR033887">
    <property type="entry name" value="PTS_IIA_man"/>
</dbReference>